<dbReference type="SUPFAM" id="SSF56112">
    <property type="entry name" value="Protein kinase-like (PK-like)"/>
    <property type="match status" value="1"/>
</dbReference>
<evidence type="ECO:0000256" key="2">
    <source>
        <dbReference type="ARBA" id="ARBA00022840"/>
    </source>
</evidence>
<gene>
    <name evidence="6" type="ORF">MAR_015730</name>
</gene>
<keyword evidence="2 3" id="KW-0067">ATP-binding</keyword>
<dbReference type="Pfam" id="PF00069">
    <property type="entry name" value="Pkinase"/>
    <property type="match status" value="1"/>
</dbReference>
<reference evidence="6" key="1">
    <citation type="submission" date="2022-11" db="EMBL/GenBank/DDBJ databases">
        <title>Centuries of genome instability and evolution in soft-shell clam transmissible cancer (bioRxiv).</title>
        <authorList>
            <person name="Hart S.F.M."/>
            <person name="Yonemitsu M.A."/>
            <person name="Giersch R.M."/>
            <person name="Beal B.F."/>
            <person name="Arriagada G."/>
            <person name="Davis B.W."/>
            <person name="Ostrander E.A."/>
            <person name="Goff S.P."/>
            <person name="Metzger M.J."/>
        </authorList>
    </citation>
    <scope>NUCLEOTIDE SEQUENCE</scope>
    <source>
        <strain evidence="6">MELC-2E11</strain>
        <tissue evidence="6">Siphon/mantle</tissue>
    </source>
</reference>
<feature type="binding site" evidence="3">
    <location>
        <position position="642"/>
    </location>
    <ligand>
        <name>ATP</name>
        <dbReference type="ChEBI" id="CHEBI:30616"/>
    </ligand>
</feature>
<dbReference type="PANTHER" id="PTHR44329">
    <property type="entry name" value="SERINE/THREONINE-PROTEIN KINASE TNNI3K-RELATED"/>
    <property type="match status" value="1"/>
</dbReference>
<keyword evidence="7" id="KW-1185">Reference proteome</keyword>
<dbReference type="PROSITE" id="PS00108">
    <property type="entry name" value="PROTEIN_KINASE_ST"/>
    <property type="match status" value="1"/>
</dbReference>
<dbReference type="InterPro" id="IPR008271">
    <property type="entry name" value="Ser/Thr_kinase_AS"/>
</dbReference>
<evidence type="ECO:0000313" key="6">
    <source>
        <dbReference type="EMBL" id="WAR21756.1"/>
    </source>
</evidence>
<evidence type="ECO:0000256" key="3">
    <source>
        <dbReference type="PROSITE-ProRule" id="PRU10141"/>
    </source>
</evidence>
<accession>A0ABY7FLZ5</accession>
<dbReference type="PANTHER" id="PTHR44329:SF298">
    <property type="entry name" value="MIXED LINEAGE KINASE DOMAIN-LIKE PROTEIN"/>
    <property type="match status" value="1"/>
</dbReference>
<keyword evidence="1 3" id="KW-0547">Nucleotide-binding</keyword>
<dbReference type="Gene3D" id="1.10.510.10">
    <property type="entry name" value="Transferase(Phosphotransferase) domain 1"/>
    <property type="match status" value="1"/>
</dbReference>
<dbReference type="InterPro" id="IPR051681">
    <property type="entry name" value="Ser/Thr_Kinases-Pseudokinases"/>
</dbReference>
<evidence type="ECO:0000256" key="4">
    <source>
        <dbReference type="SAM" id="MobiDB-lite"/>
    </source>
</evidence>
<dbReference type="Proteomes" id="UP001164746">
    <property type="component" value="Chromosome 12"/>
</dbReference>
<dbReference type="PROSITE" id="PS50011">
    <property type="entry name" value="PROTEIN_KINASE_DOM"/>
    <property type="match status" value="1"/>
</dbReference>
<feature type="domain" description="Protein kinase" evidence="5">
    <location>
        <begin position="614"/>
        <end position="891"/>
    </location>
</feature>
<feature type="region of interest" description="Disordered" evidence="4">
    <location>
        <begin position="51"/>
        <end position="86"/>
    </location>
</feature>
<name>A0ABY7FLZ5_MYAAR</name>
<dbReference type="SMART" id="SM00220">
    <property type="entry name" value="S_TKc"/>
    <property type="match status" value="1"/>
</dbReference>
<evidence type="ECO:0000256" key="1">
    <source>
        <dbReference type="ARBA" id="ARBA00022741"/>
    </source>
</evidence>
<dbReference type="InterPro" id="IPR000719">
    <property type="entry name" value="Prot_kinase_dom"/>
</dbReference>
<evidence type="ECO:0000259" key="5">
    <source>
        <dbReference type="PROSITE" id="PS50011"/>
    </source>
</evidence>
<sequence>MAPFMQNTGTNEFRFLLNVRCTANTLHTLQERGERIKAVIENIRTRSKKLKKKALVPATKKVSEPKEKEKMDAAGQEKRKQKPSGRHTMYKLHIGWRHYCQGDFRQITSRRGGGIRKMEYNITEPQSVESIIEVGKRLFFPNGRNSFGNLNDMEVNLTNYSGEKIERFCYIEEQPCTFQEFLKSTGRYSSQFHVYLSTKTITYDKIKPLEETSETSYLANRKTIQGLHVQYTKNETSEYSGDTSIITCHSTKQCRELSGIPDDIDDYDPLEDGYNVTYLAVNDKVYMARTSSDLSFPQDVAGQDSAYIFHGPNEICGMNEGKVVLGVVTNCSENVNYTWYKDQSIYAAGINLMLIHTNDTGVYNVKCQVGETLYTFEESVEIALPATTDRYDMDMRIDSEVTENLNNTHFGITADLKDCVSNTAATDSSLDMVTQTFIETSDLGENDGKGTHSLTTTTFICDKDGTCANAVSAACETSVFCEKDGIGANAVSTFLETSVIHERDATGANAVLKFPETSVIHEKDGTGATAIPTIPETIPETSAMCVNNGFVDSVETRLDKDENENDIKAKLTGKNSRKSMGSSDNLVAEQPPVKKGFTQLDANTDNLNVRFGDFKLLEKIGEGGFGEVYKGEYLGTDIAVKKVKIKRMKVVKQSVLQEVVTNSHLRHPNIVLLMGYSINTDCLYLLTELIAGPNLDDVLFADNEYEFTVPQKHAVALQVCQGVAYLHNHNPIVIHRDIKPENILLTRNLETAKLCDMGLSKVKVMNTMTKTVADRRETQPGTPAYQAPEILLQARRGRTQADVWSLCCSLVELFTAKTIWDLTSEDDENDDSVQVIIRAMQRKDMPHGLSNLDREHTLSVQLKAVIQKGLSYQIEDRPTALDFVVALKHEL</sequence>
<dbReference type="InterPro" id="IPR017441">
    <property type="entry name" value="Protein_kinase_ATP_BS"/>
</dbReference>
<feature type="region of interest" description="Disordered" evidence="4">
    <location>
        <begin position="561"/>
        <end position="588"/>
    </location>
</feature>
<feature type="compositionally biased region" description="Basic and acidic residues" evidence="4">
    <location>
        <begin position="61"/>
        <end position="78"/>
    </location>
</feature>
<evidence type="ECO:0000313" key="7">
    <source>
        <dbReference type="Proteomes" id="UP001164746"/>
    </source>
</evidence>
<dbReference type="InterPro" id="IPR011009">
    <property type="entry name" value="Kinase-like_dom_sf"/>
</dbReference>
<organism evidence="6 7">
    <name type="scientific">Mya arenaria</name>
    <name type="common">Soft-shell clam</name>
    <dbReference type="NCBI Taxonomy" id="6604"/>
    <lineage>
        <taxon>Eukaryota</taxon>
        <taxon>Metazoa</taxon>
        <taxon>Spiralia</taxon>
        <taxon>Lophotrochozoa</taxon>
        <taxon>Mollusca</taxon>
        <taxon>Bivalvia</taxon>
        <taxon>Autobranchia</taxon>
        <taxon>Heteroconchia</taxon>
        <taxon>Euheterodonta</taxon>
        <taxon>Imparidentia</taxon>
        <taxon>Neoheterodontei</taxon>
        <taxon>Myida</taxon>
        <taxon>Myoidea</taxon>
        <taxon>Myidae</taxon>
        <taxon>Mya</taxon>
    </lineage>
</organism>
<protein>
    <submittedName>
        <fullName evidence="6">CTR1-like protein</fullName>
    </submittedName>
</protein>
<dbReference type="PROSITE" id="PS00107">
    <property type="entry name" value="PROTEIN_KINASE_ATP"/>
    <property type="match status" value="1"/>
</dbReference>
<dbReference type="EMBL" id="CP111023">
    <property type="protein sequence ID" value="WAR21756.1"/>
    <property type="molecule type" value="Genomic_DNA"/>
</dbReference>
<proteinExistence type="predicted"/>